<dbReference type="EMBL" id="JAAOIC020000047">
    <property type="protein sequence ID" value="KAG8037862.1"/>
    <property type="molecule type" value="Genomic_DNA"/>
</dbReference>
<organism evidence="1 2">
    <name type="scientific">Cotesia typhae</name>
    <dbReference type="NCBI Taxonomy" id="2053667"/>
    <lineage>
        <taxon>Eukaryota</taxon>
        <taxon>Metazoa</taxon>
        <taxon>Ecdysozoa</taxon>
        <taxon>Arthropoda</taxon>
        <taxon>Hexapoda</taxon>
        <taxon>Insecta</taxon>
        <taxon>Pterygota</taxon>
        <taxon>Neoptera</taxon>
        <taxon>Endopterygota</taxon>
        <taxon>Hymenoptera</taxon>
        <taxon>Apocrita</taxon>
        <taxon>Ichneumonoidea</taxon>
        <taxon>Braconidae</taxon>
        <taxon>Microgastrinae</taxon>
        <taxon>Cotesia</taxon>
    </lineage>
</organism>
<gene>
    <name evidence="1" type="ORF">G9C98_006073</name>
</gene>
<proteinExistence type="predicted"/>
<accession>A0A8J5URI7</accession>
<evidence type="ECO:0000313" key="2">
    <source>
        <dbReference type="Proteomes" id="UP000729913"/>
    </source>
</evidence>
<evidence type="ECO:0000313" key="1">
    <source>
        <dbReference type="EMBL" id="KAG8037862.1"/>
    </source>
</evidence>
<reference evidence="1" key="2">
    <citation type="submission" date="2021-04" db="EMBL/GenBank/DDBJ databases">
        <title>Genome-wide patterns of bracovirus chromosomal integration into multiple host tissues during parasitism.</title>
        <authorList>
            <person name="Chebbi M.A.C."/>
        </authorList>
    </citation>
    <scope>NUCLEOTIDE SEQUENCE</scope>
    <source>
        <tissue evidence="1">Whole body</tissue>
    </source>
</reference>
<dbReference type="AlphaFoldDB" id="A0A8J5URI7"/>
<reference evidence="1" key="1">
    <citation type="submission" date="2020-03" db="EMBL/GenBank/DDBJ databases">
        <authorList>
            <person name="Chebbi M.A."/>
            <person name="Drezen J.M."/>
        </authorList>
    </citation>
    <scope>NUCLEOTIDE SEQUENCE</scope>
    <source>
        <tissue evidence="1">Whole body</tissue>
    </source>
</reference>
<protein>
    <submittedName>
        <fullName evidence="1">Uncharacterized protein</fullName>
    </submittedName>
</protein>
<dbReference type="Proteomes" id="UP000729913">
    <property type="component" value="Unassembled WGS sequence"/>
</dbReference>
<comment type="caution">
    <text evidence="1">The sequence shown here is derived from an EMBL/GenBank/DDBJ whole genome shotgun (WGS) entry which is preliminary data.</text>
</comment>
<keyword evidence="2" id="KW-1185">Reference proteome</keyword>
<sequence>MKSCITVRLMTCYESRIYLHGIETTTLALLVNSQQSSELFCISLERQSSTSKTYILLRKSAPDLHITFDGIIIQSVLVVAREDDVLRGKDQSEEATERPVHTNSVLMLRNKRIEDPEFKLPHTISKSYRDRARPAATVTSDCFCFSSADVHVQVSRHQRQQKRAEVERWI</sequence>
<name>A0A8J5URI7_9HYME</name>